<evidence type="ECO:0000313" key="1">
    <source>
        <dbReference type="EMBL" id="OSQ37070.1"/>
    </source>
</evidence>
<dbReference type="OrthoDB" id="9811423at2"/>
<sequence>MSVSSPCVGICQLDTNGKVCTGCFRTIDEIGQWRTASDGLKKRILKTARDRQATTGSCKKA</sequence>
<dbReference type="InterPro" id="IPR010710">
    <property type="entry name" value="DUF1289"/>
</dbReference>
<evidence type="ECO:0000313" key="2">
    <source>
        <dbReference type="Proteomes" id="UP000193391"/>
    </source>
</evidence>
<dbReference type="PANTHER" id="PTHR35175:SF2">
    <property type="entry name" value="DUF1289 DOMAIN-CONTAINING PROTEIN"/>
    <property type="match status" value="1"/>
</dbReference>
<dbReference type="Pfam" id="PF06945">
    <property type="entry name" value="DUF1289"/>
    <property type="match status" value="1"/>
</dbReference>
<keyword evidence="2" id="KW-1185">Reference proteome</keyword>
<name>A0A1Y2KXH3_9PROT</name>
<accession>A0A1Y2KXH3</accession>
<dbReference type="EMBL" id="JFKA01000008">
    <property type="protein sequence ID" value="OSQ37070.1"/>
    <property type="molecule type" value="Genomic_DNA"/>
</dbReference>
<organism evidence="1 2">
    <name type="scientific">Thalassospira mesophila</name>
    <dbReference type="NCBI Taxonomy" id="1293891"/>
    <lineage>
        <taxon>Bacteria</taxon>
        <taxon>Pseudomonadati</taxon>
        <taxon>Pseudomonadota</taxon>
        <taxon>Alphaproteobacteria</taxon>
        <taxon>Rhodospirillales</taxon>
        <taxon>Thalassospiraceae</taxon>
        <taxon>Thalassospira</taxon>
    </lineage>
</organism>
<reference evidence="1 2" key="1">
    <citation type="submission" date="2014-03" db="EMBL/GenBank/DDBJ databases">
        <title>The draft genome sequence of Thalassospira mesophila JCM 18969.</title>
        <authorList>
            <person name="Lai Q."/>
            <person name="Shao Z."/>
        </authorList>
    </citation>
    <scope>NUCLEOTIDE SEQUENCE [LARGE SCALE GENOMIC DNA]</scope>
    <source>
        <strain evidence="1 2">JCM 18969</strain>
    </source>
</reference>
<gene>
    <name evidence="1" type="ORF">TMES_16485</name>
</gene>
<dbReference type="PANTHER" id="PTHR35175">
    <property type="entry name" value="DUF1289 DOMAIN-CONTAINING PROTEIN"/>
    <property type="match status" value="1"/>
</dbReference>
<proteinExistence type="predicted"/>
<dbReference type="AlphaFoldDB" id="A0A1Y2KXH3"/>
<protein>
    <recommendedName>
        <fullName evidence="3">DUF1289 domain-containing protein</fullName>
    </recommendedName>
</protein>
<evidence type="ECO:0008006" key="3">
    <source>
        <dbReference type="Google" id="ProtNLM"/>
    </source>
</evidence>
<dbReference type="Proteomes" id="UP000193391">
    <property type="component" value="Unassembled WGS sequence"/>
</dbReference>
<comment type="caution">
    <text evidence="1">The sequence shown here is derived from an EMBL/GenBank/DDBJ whole genome shotgun (WGS) entry which is preliminary data.</text>
</comment>